<accession>A0A0E9U9G1</accession>
<reference evidence="1" key="1">
    <citation type="submission" date="2014-11" db="EMBL/GenBank/DDBJ databases">
        <authorList>
            <person name="Amaro Gonzalez C."/>
        </authorList>
    </citation>
    <scope>NUCLEOTIDE SEQUENCE</scope>
</reference>
<proteinExistence type="predicted"/>
<sequence length="32" mass="3387">MLSPGVSPDAFWGVGTREKSQSYSLTGLTSVQ</sequence>
<dbReference type="AlphaFoldDB" id="A0A0E9U9G1"/>
<dbReference type="EMBL" id="GBXM01046974">
    <property type="protein sequence ID" value="JAH61603.1"/>
    <property type="molecule type" value="Transcribed_RNA"/>
</dbReference>
<evidence type="ECO:0000313" key="1">
    <source>
        <dbReference type="EMBL" id="JAH61603.1"/>
    </source>
</evidence>
<organism evidence="1">
    <name type="scientific">Anguilla anguilla</name>
    <name type="common">European freshwater eel</name>
    <name type="synonym">Muraena anguilla</name>
    <dbReference type="NCBI Taxonomy" id="7936"/>
    <lineage>
        <taxon>Eukaryota</taxon>
        <taxon>Metazoa</taxon>
        <taxon>Chordata</taxon>
        <taxon>Craniata</taxon>
        <taxon>Vertebrata</taxon>
        <taxon>Euteleostomi</taxon>
        <taxon>Actinopterygii</taxon>
        <taxon>Neopterygii</taxon>
        <taxon>Teleostei</taxon>
        <taxon>Anguilliformes</taxon>
        <taxon>Anguillidae</taxon>
        <taxon>Anguilla</taxon>
    </lineage>
</organism>
<name>A0A0E9U9G1_ANGAN</name>
<reference evidence="1" key="2">
    <citation type="journal article" date="2015" name="Fish Shellfish Immunol.">
        <title>Early steps in the European eel (Anguilla anguilla)-Vibrio vulnificus interaction in the gills: Role of the RtxA13 toxin.</title>
        <authorList>
            <person name="Callol A."/>
            <person name="Pajuelo D."/>
            <person name="Ebbesson L."/>
            <person name="Teles M."/>
            <person name="MacKenzie S."/>
            <person name="Amaro C."/>
        </authorList>
    </citation>
    <scope>NUCLEOTIDE SEQUENCE</scope>
</reference>
<protein>
    <submittedName>
        <fullName evidence="1">Uncharacterized protein</fullName>
    </submittedName>
</protein>